<evidence type="ECO:0000256" key="1">
    <source>
        <dbReference type="SAM" id="MobiDB-lite"/>
    </source>
</evidence>
<feature type="transmembrane region" description="Helical" evidence="2">
    <location>
        <begin position="35"/>
        <end position="57"/>
    </location>
</feature>
<evidence type="ECO:0000313" key="4">
    <source>
        <dbReference type="Proteomes" id="UP001235840"/>
    </source>
</evidence>
<comment type="caution">
    <text evidence="3">The sequence shown here is derived from an EMBL/GenBank/DDBJ whole genome shotgun (WGS) entry which is preliminary data.</text>
</comment>
<reference evidence="3 4" key="1">
    <citation type="submission" date="2023-07" db="EMBL/GenBank/DDBJ databases">
        <title>Genomic Encyclopedia of Type Strains, Phase IV (KMG-IV): sequencing the most valuable type-strain genomes for metagenomic binning, comparative biology and taxonomic classification.</title>
        <authorList>
            <person name="Goeker M."/>
        </authorList>
    </citation>
    <scope>NUCLEOTIDE SEQUENCE [LARGE SCALE GENOMIC DNA]</scope>
    <source>
        <strain evidence="3 4">DSM 12751</strain>
    </source>
</reference>
<dbReference type="RefSeq" id="WP_307390677.1">
    <property type="nucleotide sequence ID" value="NZ_BAAADK010000018.1"/>
</dbReference>
<keyword evidence="2" id="KW-1133">Transmembrane helix</keyword>
<evidence type="ECO:0000256" key="2">
    <source>
        <dbReference type="SAM" id="Phobius"/>
    </source>
</evidence>
<gene>
    <name evidence="3" type="ORF">J2S11_000588</name>
</gene>
<organism evidence="3 4">
    <name type="scientific">Caldalkalibacillus horti</name>
    <dbReference type="NCBI Taxonomy" id="77523"/>
    <lineage>
        <taxon>Bacteria</taxon>
        <taxon>Bacillati</taxon>
        <taxon>Bacillota</taxon>
        <taxon>Bacilli</taxon>
        <taxon>Bacillales</taxon>
        <taxon>Bacillaceae</taxon>
        <taxon>Caldalkalibacillus</taxon>
    </lineage>
</organism>
<proteinExistence type="predicted"/>
<accession>A0ABT9VUN5</accession>
<sequence>MSKNSFFMLGSLFVALISLGVSIQSNVITAALLRSAIVFISTFSILLAVSYIIGLIVKTSEQGSTTHIDAGEENQASDGQVVAANAGIQNDESFKGGTINLQTPDDDHFEPLQPQNINKQED</sequence>
<keyword evidence="2" id="KW-0812">Transmembrane</keyword>
<name>A0ABT9VUN5_9BACI</name>
<evidence type="ECO:0000313" key="3">
    <source>
        <dbReference type="EMBL" id="MDQ0164688.1"/>
    </source>
</evidence>
<dbReference type="EMBL" id="JAUSTY010000002">
    <property type="protein sequence ID" value="MDQ0164688.1"/>
    <property type="molecule type" value="Genomic_DNA"/>
</dbReference>
<feature type="region of interest" description="Disordered" evidence="1">
    <location>
        <begin position="91"/>
        <end position="122"/>
    </location>
</feature>
<keyword evidence="2" id="KW-0472">Membrane</keyword>
<protein>
    <submittedName>
        <fullName evidence="3">Uncharacterized protein</fullName>
    </submittedName>
</protein>
<feature type="compositionally biased region" description="Polar residues" evidence="1">
    <location>
        <begin position="113"/>
        <end position="122"/>
    </location>
</feature>
<keyword evidence="4" id="KW-1185">Reference proteome</keyword>
<dbReference type="Proteomes" id="UP001235840">
    <property type="component" value="Unassembled WGS sequence"/>
</dbReference>